<evidence type="ECO:0000256" key="1">
    <source>
        <dbReference type="SAM" id="MobiDB-lite"/>
    </source>
</evidence>
<proteinExistence type="predicted"/>
<protein>
    <submittedName>
        <fullName evidence="2">Uncharacterized protein</fullName>
    </submittedName>
</protein>
<gene>
    <name evidence="2" type="ORF">PanWU01x14_155430</name>
</gene>
<accession>A0A2P5CG55</accession>
<feature type="region of interest" description="Disordered" evidence="1">
    <location>
        <begin position="36"/>
        <end position="128"/>
    </location>
</feature>
<reference evidence="3" key="1">
    <citation type="submission" date="2016-06" db="EMBL/GenBank/DDBJ databases">
        <title>Parallel loss of symbiosis genes in relatives of nitrogen-fixing non-legume Parasponia.</title>
        <authorList>
            <person name="Van Velzen R."/>
            <person name="Holmer R."/>
            <person name="Bu F."/>
            <person name="Rutten L."/>
            <person name="Van Zeijl A."/>
            <person name="Liu W."/>
            <person name="Santuari L."/>
            <person name="Cao Q."/>
            <person name="Sharma T."/>
            <person name="Shen D."/>
            <person name="Roswanjaya Y."/>
            <person name="Wardhani T."/>
            <person name="Kalhor M.S."/>
            <person name="Jansen J."/>
            <person name="Van den Hoogen J."/>
            <person name="Gungor B."/>
            <person name="Hartog M."/>
            <person name="Hontelez J."/>
            <person name="Verver J."/>
            <person name="Yang W.-C."/>
            <person name="Schijlen E."/>
            <person name="Repin R."/>
            <person name="Schilthuizen M."/>
            <person name="Schranz E."/>
            <person name="Heidstra R."/>
            <person name="Miyata K."/>
            <person name="Fedorova E."/>
            <person name="Kohlen W."/>
            <person name="Bisseling T."/>
            <person name="Smit S."/>
            <person name="Geurts R."/>
        </authorList>
    </citation>
    <scope>NUCLEOTIDE SEQUENCE [LARGE SCALE GENOMIC DNA]</scope>
    <source>
        <strain evidence="3">cv. WU1-14</strain>
    </source>
</reference>
<sequence>FLYDPCRTSPTLVQAAPREVHQRVRGFLQGFPETVRRRPKTAEDHARPRSFGIGRGRIPTGIPLAFPRGHVTGPQCRLSPSHRLIRPRPAARVDAGRPPPSKLTVRHGRRPGQVGRSVQGAGKPPTDT</sequence>
<comment type="caution">
    <text evidence="2">The sequence shown here is derived from an EMBL/GenBank/DDBJ whole genome shotgun (WGS) entry which is preliminary data.</text>
</comment>
<keyword evidence="3" id="KW-1185">Reference proteome</keyword>
<name>A0A2P5CG55_PARAD</name>
<dbReference type="Proteomes" id="UP000237105">
    <property type="component" value="Unassembled WGS sequence"/>
</dbReference>
<dbReference type="EMBL" id="JXTB01000134">
    <property type="protein sequence ID" value="PON60029.1"/>
    <property type="molecule type" value="Genomic_DNA"/>
</dbReference>
<evidence type="ECO:0000313" key="2">
    <source>
        <dbReference type="EMBL" id="PON60029.1"/>
    </source>
</evidence>
<dbReference type="AlphaFoldDB" id="A0A2P5CG55"/>
<evidence type="ECO:0000313" key="3">
    <source>
        <dbReference type="Proteomes" id="UP000237105"/>
    </source>
</evidence>
<feature type="non-terminal residue" evidence="2">
    <location>
        <position position="1"/>
    </location>
</feature>
<organism evidence="2 3">
    <name type="scientific">Parasponia andersonii</name>
    <name type="common">Sponia andersonii</name>
    <dbReference type="NCBI Taxonomy" id="3476"/>
    <lineage>
        <taxon>Eukaryota</taxon>
        <taxon>Viridiplantae</taxon>
        <taxon>Streptophyta</taxon>
        <taxon>Embryophyta</taxon>
        <taxon>Tracheophyta</taxon>
        <taxon>Spermatophyta</taxon>
        <taxon>Magnoliopsida</taxon>
        <taxon>eudicotyledons</taxon>
        <taxon>Gunneridae</taxon>
        <taxon>Pentapetalae</taxon>
        <taxon>rosids</taxon>
        <taxon>fabids</taxon>
        <taxon>Rosales</taxon>
        <taxon>Cannabaceae</taxon>
        <taxon>Parasponia</taxon>
    </lineage>
</organism>
<feature type="compositionally biased region" description="Basic and acidic residues" evidence="1">
    <location>
        <begin position="36"/>
        <end position="47"/>
    </location>
</feature>